<evidence type="ECO:0000313" key="2">
    <source>
        <dbReference type="Proteomes" id="UP000594638"/>
    </source>
</evidence>
<keyword evidence="2" id="KW-1185">Reference proteome</keyword>
<organism evidence="1 2">
    <name type="scientific">Olea europaea subsp. europaea</name>
    <dbReference type="NCBI Taxonomy" id="158383"/>
    <lineage>
        <taxon>Eukaryota</taxon>
        <taxon>Viridiplantae</taxon>
        <taxon>Streptophyta</taxon>
        <taxon>Embryophyta</taxon>
        <taxon>Tracheophyta</taxon>
        <taxon>Spermatophyta</taxon>
        <taxon>Magnoliopsida</taxon>
        <taxon>eudicotyledons</taxon>
        <taxon>Gunneridae</taxon>
        <taxon>Pentapetalae</taxon>
        <taxon>asterids</taxon>
        <taxon>lamiids</taxon>
        <taxon>Lamiales</taxon>
        <taxon>Oleaceae</taxon>
        <taxon>Oleeae</taxon>
        <taxon>Olea</taxon>
    </lineage>
</organism>
<proteinExistence type="predicted"/>
<sequence>MARRFERRPINVLKLAFAESRHLTTEKKVDLDATAILLHSSGSLGTSSGENCPWLEMEWNCYFLMNSGSGSTPCPALVEV</sequence>
<name>A0A8S0TR55_OLEEU</name>
<protein>
    <submittedName>
        <fullName evidence="1">Uncharacterized protein</fullName>
    </submittedName>
</protein>
<reference evidence="1 2" key="1">
    <citation type="submission" date="2019-12" db="EMBL/GenBank/DDBJ databases">
        <authorList>
            <person name="Alioto T."/>
            <person name="Alioto T."/>
            <person name="Gomez Garrido J."/>
        </authorList>
    </citation>
    <scope>NUCLEOTIDE SEQUENCE [LARGE SCALE GENOMIC DNA]</scope>
</reference>
<dbReference type="AlphaFoldDB" id="A0A8S0TR55"/>
<dbReference type="Proteomes" id="UP000594638">
    <property type="component" value="Unassembled WGS sequence"/>
</dbReference>
<dbReference type="Gramene" id="OE9A105580T1">
    <property type="protein sequence ID" value="OE9A105580C1"/>
    <property type="gene ID" value="OE9A105580"/>
</dbReference>
<accession>A0A8S0TR55</accession>
<evidence type="ECO:0000313" key="1">
    <source>
        <dbReference type="EMBL" id="CAA3007857.1"/>
    </source>
</evidence>
<comment type="caution">
    <text evidence="1">The sequence shown here is derived from an EMBL/GenBank/DDBJ whole genome shotgun (WGS) entry which is preliminary data.</text>
</comment>
<gene>
    <name evidence="1" type="ORF">OLEA9_A105580</name>
</gene>
<dbReference type="EMBL" id="CACTIH010007285">
    <property type="protein sequence ID" value="CAA3007857.1"/>
    <property type="molecule type" value="Genomic_DNA"/>
</dbReference>